<gene>
    <name evidence="2" type="ORF">HNY73_014585</name>
</gene>
<comment type="caution">
    <text evidence="2">The sequence shown here is derived from an EMBL/GenBank/DDBJ whole genome shotgun (WGS) entry which is preliminary data.</text>
</comment>
<dbReference type="Proteomes" id="UP000807504">
    <property type="component" value="Unassembled WGS sequence"/>
</dbReference>
<sequence length="260" mass="28929">MEIQCFILLGFSIAAKPVFVNNRPLGVLMPWPDNCGGEKVRSKVTDLVYFASRGSVQTPDVWGVRKVSKFVLLEGTGNSVCSLCQAWRRPARCQISLLSSLKGSVAFENGPLYIFLIKIMKSKYNRKRMARIEKVKEHIMEDHTRDSSSENLPSKSINATSTNSPCKFKNSLCRPSSPQISSTKRKKIEMPSTFVCLHPPISQAPSSTISETSHKTPLYNEESIAKNNVSPKDKVSHSAPKKKITIPSVFLCLFPPISQI</sequence>
<name>A0A8T0EQL1_ARGBR</name>
<feature type="compositionally biased region" description="Polar residues" evidence="1">
    <location>
        <begin position="149"/>
        <end position="163"/>
    </location>
</feature>
<protein>
    <submittedName>
        <fullName evidence="2">Uncharacterized protein</fullName>
    </submittedName>
</protein>
<proteinExistence type="predicted"/>
<evidence type="ECO:0000256" key="1">
    <source>
        <dbReference type="SAM" id="MobiDB-lite"/>
    </source>
</evidence>
<keyword evidence="3" id="KW-1185">Reference proteome</keyword>
<dbReference type="EMBL" id="JABXBU010002072">
    <property type="protein sequence ID" value="KAF8777778.1"/>
    <property type="molecule type" value="Genomic_DNA"/>
</dbReference>
<feature type="region of interest" description="Disordered" evidence="1">
    <location>
        <begin position="140"/>
        <end position="163"/>
    </location>
</feature>
<organism evidence="2 3">
    <name type="scientific">Argiope bruennichi</name>
    <name type="common">Wasp spider</name>
    <name type="synonym">Aranea bruennichi</name>
    <dbReference type="NCBI Taxonomy" id="94029"/>
    <lineage>
        <taxon>Eukaryota</taxon>
        <taxon>Metazoa</taxon>
        <taxon>Ecdysozoa</taxon>
        <taxon>Arthropoda</taxon>
        <taxon>Chelicerata</taxon>
        <taxon>Arachnida</taxon>
        <taxon>Araneae</taxon>
        <taxon>Araneomorphae</taxon>
        <taxon>Entelegynae</taxon>
        <taxon>Araneoidea</taxon>
        <taxon>Araneidae</taxon>
        <taxon>Argiope</taxon>
    </lineage>
</organism>
<reference evidence="2" key="2">
    <citation type="submission" date="2020-06" db="EMBL/GenBank/DDBJ databases">
        <authorList>
            <person name="Sheffer M."/>
        </authorList>
    </citation>
    <scope>NUCLEOTIDE SEQUENCE</scope>
</reference>
<dbReference type="AlphaFoldDB" id="A0A8T0EQL1"/>
<accession>A0A8T0EQL1</accession>
<reference evidence="2" key="1">
    <citation type="journal article" date="2020" name="bioRxiv">
        <title>Chromosome-level reference genome of the European wasp spider Argiope bruennichi: a resource for studies on range expansion and evolutionary adaptation.</title>
        <authorList>
            <person name="Sheffer M.M."/>
            <person name="Hoppe A."/>
            <person name="Krehenwinkel H."/>
            <person name="Uhl G."/>
            <person name="Kuss A.W."/>
            <person name="Jensen L."/>
            <person name="Jensen C."/>
            <person name="Gillespie R.G."/>
            <person name="Hoff K.J."/>
            <person name="Prost S."/>
        </authorList>
    </citation>
    <scope>NUCLEOTIDE SEQUENCE</scope>
</reference>
<evidence type="ECO:0000313" key="3">
    <source>
        <dbReference type="Proteomes" id="UP000807504"/>
    </source>
</evidence>
<evidence type="ECO:0000313" key="2">
    <source>
        <dbReference type="EMBL" id="KAF8777778.1"/>
    </source>
</evidence>